<comment type="caution">
    <text evidence="3">The sequence shown here is derived from an EMBL/GenBank/DDBJ whole genome shotgun (WGS) entry which is preliminary data.</text>
</comment>
<evidence type="ECO:0000256" key="1">
    <source>
        <dbReference type="SAM" id="SignalP"/>
    </source>
</evidence>
<gene>
    <name evidence="3" type="ORF">DSL64_06595</name>
</gene>
<evidence type="ECO:0000313" key="3">
    <source>
        <dbReference type="EMBL" id="REA63279.1"/>
    </source>
</evidence>
<dbReference type="OrthoDB" id="918746at2"/>
<protein>
    <recommendedName>
        <fullName evidence="2">Secretion system C-terminal sorting domain-containing protein</fullName>
    </recommendedName>
</protein>
<reference evidence="3 4" key="1">
    <citation type="submission" date="2018-07" db="EMBL/GenBank/DDBJ databases">
        <title>Dyadobacter roseus sp. nov., isolated from rose rhizosphere soil.</title>
        <authorList>
            <person name="Chen L."/>
        </authorList>
    </citation>
    <scope>NUCLEOTIDE SEQUENCE [LARGE SCALE GENOMIC DNA]</scope>
    <source>
        <strain evidence="3 4">RS19</strain>
    </source>
</reference>
<dbReference type="NCBIfam" id="NF033208">
    <property type="entry name" value="choice_anch_E"/>
    <property type="match status" value="1"/>
</dbReference>
<dbReference type="NCBIfam" id="TIGR04183">
    <property type="entry name" value="Por_Secre_tail"/>
    <property type="match status" value="1"/>
</dbReference>
<dbReference type="Pfam" id="PF18962">
    <property type="entry name" value="Por_Secre_tail"/>
    <property type="match status" value="1"/>
</dbReference>
<keyword evidence="4" id="KW-1185">Reference proteome</keyword>
<dbReference type="Proteomes" id="UP000256373">
    <property type="component" value="Unassembled WGS sequence"/>
</dbReference>
<dbReference type="RefSeq" id="WP_115829867.1">
    <property type="nucleotide sequence ID" value="NZ_QNUL01000003.1"/>
</dbReference>
<evidence type="ECO:0000259" key="2">
    <source>
        <dbReference type="Pfam" id="PF18962"/>
    </source>
</evidence>
<feature type="signal peptide" evidence="1">
    <location>
        <begin position="1"/>
        <end position="24"/>
    </location>
</feature>
<proteinExistence type="predicted"/>
<sequence>MKKLLAIFQVVLCAGLSTYTFGQALPVLPAPNHSSVHSAVINGKVTVNGTSQTPAGIIAILSRVDGGTSVPVSYALSDNTGNFSLFGHVGNTYQVSYVYPTAGFSALSGSPSTSIVAAAGNNSISDLVLVAGDKTITNCGVSTNNMTDWQGTVLVDKARPTNNAALQSVSVFHSAAVENPTIKITATSTGATYSKLDLGALVSIEGPAGKTYAGLESYKLFAGNRQAERISLTPDQVLTYYDISSAKSEVLTVSEFSEFIGAGQVSFDVMAEAATAITSTSGNSAFEVSTYAKAGVCLTYTYEVNPLPVTLTSFVAKATSEGKLSTVDVKWSTTAETNSEKFEVEKSADAKNWQLAGTKAAAQNSDVLNNYSFTDLSPLGGKSYYRLKMVDLDGSFAYSKIVGVQLEGSNIQMNLFPNPVAQQLFVQEEGQQTVKEVTIFNNAGNVVSFNKEVAADKGVDVKSLLTGTYLVRVTVNDGSHYTHRIVIAR</sequence>
<organism evidence="3 4">
    <name type="scientific">Dyadobacter luteus</name>
    <dbReference type="NCBI Taxonomy" id="2259619"/>
    <lineage>
        <taxon>Bacteria</taxon>
        <taxon>Pseudomonadati</taxon>
        <taxon>Bacteroidota</taxon>
        <taxon>Cytophagia</taxon>
        <taxon>Cytophagales</taxon>
        <taxon>Spirosomataceae</taxon>
        <taxon>Dyadobacter</taxon>
    </lineage>
</organism>
<dbReference type="InterPro" id="IPR026444">
    <property type="entry name" value="Secre_tail"/>
</dbReference>
<keyword evidence="1" id="KW-0732">Signal</keyword>
<dbReference type="AlphaFoldDB" id="A0A3D8YF71"/>
<feature type="chain" id="PRO_5017619496" description="Secretion system C-terminal sorting domain-containing protein" evidence="1">
    <location>
        <begin position="25"/>
        <end position="489"/>
    </location>
</feature>
<accession>A0A3D8YF71</accession>
<dbReference type="EMBL" id="QNUL01000003">
    <property type="protein sequence ID" value="REA63279.1"/>
    <property type="molecule type" value="Genomic_DNA"/>
</dbReference>
<evidence type="ECO:0000313" key="4">
    <source>
        <dbReference type="Proteomes" id="UP000256373"/>
    </source>
</evidence>
<feature type="domain" description="Secretion system C-terminal sorting" evidence="2">
    <location>
        <begin position="415"/>
        <end position="487"/>
    </location>
</feature>
<name>A0A3D8YF71_9BACT</name>